<proteinExistence type="predicted"/>
<organism evidence="1 2">
    <name type="scientific">Coniosporium uncinatum</name>
    <dbReference type="NCBI Taxonomy" id="93489"/>
    <lineage>
        <taxon>Eukaryota</taxon>
        <taxon>Fungi</taxon>
        <taxon>Dikarya</taxon>
        <taxon>Ascomycota</taxon>
        <taxon>Pezizomycotina</taxon>
        <taxon>Dothideomycetes</taxon>
        <taxon>Dothideomycetes incertae sedis</taxon>
        <taxon>Coniosporium</taxon>
    </lineage>
</organism>
<evidence type="ECO:0000313" key="1">
    <source>
        <dbReference type="EMBL" id="KAK3065031.1"/>
    </source>
</evidence>
<dbReference type="EMBL" id="JAWDJW010006373">
    <property type="protein sequence ID" value="KAK3065031.1"/>
    <property type="molecule type" value="Genomic_DNA"/>
</dbReference>
<gene>
    <name evidence="1" type="ORF">LTS18_012956</name>
</gene>
<comment type="caution">
    <text evidence="1">The sequence shown here is derived from an EMBL/GenBank/DDBJ whole genome shotgun (WGS) entry which is preliminary data.</text>
</comment>
<evidence type="ECO:0000313" key="2">
    <source>
        <dbReference type="Proteomes" id="UP001186974"/>
    </source>
</evidence>
<keyword evidence="2" id="KW-1185">Reference proteome</keyword>
<protein>
    <submittedName>
        <fullName evidence="1">Uncharacterized protein</fullName>
    </submittedName>
</protein>
<accession>A0ACC3DBV9</accession>
<sequence>MTGPVIVDFRQAKQKRGQVNNNQRRSQRPAENKLTLLPTSFPILAQMYYESFLASYLTDGIGSPSKSWMYNVPHMASHSNKVALELSIQAASTAFCAMQSLQLDALQGARAIYGRALRSQRKLLSSSPHVTRNSEPQMVCTAMMLSYFESTYSTTSQGFMWHVEAAAKILEAAGPEACSTGSMNELFFNVRTQMLLVTMLTKKRTFFATRLWVDFPFDGPERPIFERLIDTLTVIVDFILMTDQELPERRNLEASELEATVSEADLLWQAYEVDATVLGIPTRWKDSTGLCQYRDAFAAYFISLFNASTILLDVLRERCGLSSTTESVDNACRSINDCAHFLKEQVVGCSRVRAILPLMIVAVYGRSEAHRQQAYGYIESWTALGRFGATCSAVMDTIDRCWLVSCC</sequence>
<name>A0ACC3DBV9_9PEZI</name>
<reference evidence="1" key="1">
    <citation type="submission" date="2024-09" db="EMBL/GenBank/DDBJ databases">
        <title>Black Yeasts Isolated from many extreme environments.</title>
        <authorList>
            <person name="Coleine C."/>
            <person name="Stajich J.E."/>
            <person name="Selbmann L."/>
        </authorList>
    </citation>
    <scope>NUCLEOTIDE SEQUENCE</scope>
    <source>
        <strain evidence="1">CCFEE 5737</strain>
    </source>
</reference>
<dbReference type="Proteomes" id="UP001186974">
    <property type="component" value="Unassembled WGS sequence"/>
</dbReference>